<organism evidence="3 4">
    <name type="scientific">Tessaracoccus lubricantis</name>
    <dbReference type="NCBI Taxonomy" id="545543"/>
    <lineage>
        <taxon>Bacteria</taxon>
        <taxon>Bacillati</taxon>
        <taxon>Actinomycetota</taxon>
        <taxon>Actinomycetes</taxon>
        <taxon>Propionibacteriales</taxon>
        <taxon>Propionibacteriaceae</taxon>
        <taxon>Tessaracoccus</taxon>
    </lineage>
</organism>
<dbReference type="Pfam" id="PF13519">
    <property type="entry name" value="VWA_2"/>
    <property type="match status" value="1"/>
</dbReference>
<proteinExistence type="predicted"/>
<reference evidence="4" key="1">
    <citation type="journal article" date="2019" name="Int. J. Syst. Evol. Microbiol.">
        <title>The Global Catalogue of Microorganisms (GCM) 10K type strain sequencing project: providing services to taxonomists for standard genome sequencing and annotation.</title>
        <authorList>
            <consortium name="The Broad Institute Genomics Platform"/>
            <consortium name="The Broad Institute Genome Sequencing Center for Infectious Disease"/>
            <person name="Wu L."/>
            <person name="Ma J."/>
        </authorList>
    </citation>
    <scope>NUCLEOTIDE SEQUENCE [LARGE SCALE GENOMIC DNA]</scope>
    <source>
        <strain evidence="4">JCM 19125</strain>
    </source>
</reference>
<dbReference type="Proteomes" id="UP001501521">
    <property type="component" value="Unassembled WGS sequence"/>
</dbReference>
<dbReference type="PANTHER" id="PTHR37464:SF1">
    <property type="entry name" value="BLL2463 PROTEIN"/>
    <property type="match status" value="1"/>
</dbReference>
<feature type="transmembrane region" description="Helical" evidence="1">
    <location>
        <begin position="301"/>
        <end position="321"/>
    </location>
</feature>
<keyword evidence="1" id="KW-0472">Membrane</keyword>
<protein>
    <submittedName>
        <fullName evidence="3">VWA domain-containing protein</fullName>
    </submittedName>
</protein>
<dbReference type="EMBL" id="BAABLV010000027">
    <property type="protein sequence ID" value="GAA4899716.1"/>
    <property type="molecule type" value="Genomic_DNA"/>
</dbReference>
<dbReference type="InterPro" id="IPR036465">
    <property type="entry name" value="vWFA_dom_sf"/>
</dbReference>
<dbReference type="PANTHER" id="PTHR37464">
    <property type="entry name" value="BLL2463 PROTEIN"/>
    <property type="match status" value="1"/>
</dbReference>
<feature type="transmembrane region" description="Helical" evidence="1">
    <location>
        <begin position="64"/>
        <end position="81"/>
    </location>
</feature>
<dbReference type="SMART" id="SM00327">
    <property type="entry name" value="VWA"/>
    <property type="match status" value="1"/>
</dbReference>
<evidence type="ECO:0000256" key="1">
    <source>
        <dbReference type="SAM" id="Phobius"/>
    </source>
</evidence>
<feature type="domain" description="VWFA" evidence="2">
    <location>
        <begin position="95"/>
        <end position="284"/>
    </location>
</feature>
<feature type="transmembrane region" description="Helical" evidence="1">
    <location>
        <begin position="15"/>
        <end position="34"/>
    </location>
</feature>
<evidence type="ECO:0000259" key="2">
    <source>
        <dbReference type="PROSITE" id="PS50234"/>
    </source>
</evidence>
<gene>
    <name evidence="3" type="ORF">GCM10025789_17490</name>
</gene>
<keyword evidence="4" id="KW-1185">Reference proteome</keyword>
<evidence type="ECO:0000313" key="4">
    <source>
        <dbReference type="Proteomes" id="UP001501521"/>
    </source>
</evidence>
<keyword evidence="1" id="KW-1133">Transmembrane helix</keyword>
<dbReference type="SUPFAM" id="SSF53300">
    <property type="entry name" value="vWA-like"/>
    <property type="match status" value="1"/>
</dbReference>
<dbReference type="InterPro" id="IPR024163">
    <property type="entry name" value="Aerotolerance_reg_N"/>
</dbReference>
<accession>A0ABP9FF09</accession>
<dbReference type="Gene3D" id="3.40.50.410">
    <property type="entry name" value="von Willebrand factor, type A domain"/>
    <property type="match status" value="1"/>
</dbReference>
<sequence length="325" mass="34433">MSWLWSWIPEFANPGRLWTLALLPALVIAYLILLRLKGRVALRFTNTGVLGRVVGTQRRWTRHVFVAMSLCSLVALGLAYANPLGTEKVPRERATVVMIVDVSLSMSAEDVEPNRLDAAKQAAVEFVRGLPDSFNVAVVAMSGRPTIAIPPTTDRGATERAITSLELADGTAIGDSITTALRAVDMAPPGGDGEEPAPAMIVMLSDGTNTEGPAPAEPASRAKAEEIPIFTIAYGTQNGFVDVDGQRENVAPDTATLEQIADVTGARAVDADNRASLADAYRDVGSVIGFEDVAKPITATYAFVALGFAIVAALGAVFMAARWPR</sequence>
<evidence type="ECO:0000313" key="3">
    <source>
        <dbReference type="EMBL" id="GAA4899716.1"/>
    </source>
</evidence>
<comment type="caution">
    <text evidence="3">The sequence shown here is derived from an EMBL/GenBank/DDBJ whole genome shotgun (WGS) entry which is preliminary data.</text>
</comment>
<dbReference type="Pfam" id="PF07584">
    <property type="entry name" value="BatA"/>
    <property type="match status" value="1"/>
</dbReference>
<dbReference type="PROSITE" id="PS50234">
    <property type="entry name" value="VWFA"/>
    <property type="match status" value="1"/>
</dbReference>
<dbReference type="RefSeq" id="WP_345581953.1">
    <property type="nucleotide sequence ID" value="NZ_BAABLV010000027.1"/>
</dbReference>
<dbReference type="InterPro" id="IPR002035">
    <property type="entry name" value="VWF_A"/>
</dbReference>
<name>A0ABP9FF09_9ACTN</name>
<keyword evidence="1" id="KW-0812">Transmembrane</keyword>